<feature type="transmembrane region" description="Helical" evidence="1">
    <location>
        <begin position="296"/>
        <end position="322"/>
    </location>
</feature>
<keyword evidence="1" id="KW-1133">Transmembrane helix</keyword>
<feature type="transmembrane region" description="Helical" evidence="1">
    <location>
        <begin position="461"/>
        <end position="485"/>
    </location>
</feature>
<evidence type="ECO:0000313" key="2">
    <source>
        <dbReference type="EMBL" id="XAN09143.1"/>
    </source>
</evidence>
<keyword evidence="1" id="KW-0472">Membrane</keyword>
<protein>
    <recommendedName>
        <fullName evidence="4">ABC-2 type transport system permease protein</fullName>
    </recommendedName>
</protein>
<feature type="transmembrane region" description="Helical" evidence="1">
    <location>
        <begin position="342"/>
        <end position="366"/>
    </location>
</feature>
<keyword evidence="1" id="KW-0812">Transmembrane</keyword>
<feature type="transmembrane region" description="Helical" evidence="1">
    <location>
        <begin position="238"/>
        <end position="258"/>
    </location>
</feature>
<feature type="transmembrane region" description="Helical" evidence="1">
    <location>
        <begin position="505"/>
        <end position="531"/>
    </location>
</feature>
<feature type="transmembrane region" description="Helical" evidence="1">
    <location>
        <begin position="119"/>
        <end position="146"/>
    </location>
</feature>
<evidence type="ECO:0000256" key="1">
    <source>
        <dbReference type="SAM" id="Phobius"/>
    </source>
</evidence>
<gene>
    <name evidence="2" type="ORF">AADG42_18075</name>
</gene>
<feature type="transmembrane region" description="Helical" evidence="1">
    <location>
        <begin position="158"/>
        <end position="180"/>
    </location>
</feature>
<evidence type="ECO:0000313" key="3">
    <source>
        <dbReference type="Proteomes" id="UP001442841"/>
    </source>
</evidence>
<dbReference type="Proteomes" id="UP001442841">
    <property type="component" value="Chromosome"/>
</dbReference>
<dbReference type="EMBL" id="CP154795">
    <property type="protein sequence ID" value="XAN09143.1"/>
    <property type="molecule type" value="Genomic_DNA"/>
</dbReference>
<keyword evidence="3" id="KW-1185">Reference proteome</keyword>
<proteinExistence type="predicted"/>
<reference evidence="2 3" key="1">
    <citation type="submission" date="2024-04" db="EMBL/GenBank/DDBJ databases">
        <title>Isolation of an actinomycete strain from pig manure.</title>
        <authorList>
            <person name="Gong T."/>
            <person name="Yu Z."/>
            <person name="An M."/>
            <person name="Wei C."/>
            <person name="Yang W."/>
            <person name="Liu L."/>
        </authorList>
    </citation>
    <scope>NUCLEOTIDE SEQUENCE [LARGE SCALE GENOMIC DNA]</scope>
    <source>
        <strain evidence="2 3">ZF39</strain>
    </source>
</reference>
<feature type="transmembrane region" description="Helical" evidence="1">
    <location>
        <begin position="391"/>
        <end position="416"/>
    </location>
</feature>
<accession>A0ABZ3FST9</accession>
<feature type="transmembrane region" description="Helical" evidence="1">
    <location>
        <begin position="79"/>
        <end position="98"/>
    </location>
</feature>
<name>A0ABZ3FST9_9ACTN</name>
<dbReference type="RefSeq" id="WP_425310596.1">
    <property type="nucleotide sequence ID" value="NZ_CP154795.1"/>
</dbReference>
<organism evidence="2 3">
    <name type="scientific">Ammonicoccus fulvus</name>
    <dbReference type="NCBI Taxonomy" id="3138240"/>
    <lineage>
        <taxon>Bacteria</taxon>
        <taxon>Bacillati</taxon>
        <taxon>Actinomycetota</taxon>
        <taxon>Actinomycetes</taxon>
        <taxon>Propionibacteriales</taxon>
        <taxon>Propionibacteriaceae</taxon>
        <taxon>Ammonicoccus</taxon>
    </lineage>
</organism>
<sequence length="539" mass="56175">MIRIAWLLVRRHRIALLAWILGLLVLVSITAPSYEATYGDPQSRAVLVDQMQSTQGSTVLYGRLPDPGTLGQLFAWETGSYIVILAAVMAVILAIAFTRGEEDSGRLEVLRATGVRPGAPLGAALLVLTLACAAVGGGSAAILAAQSTTIDELTVAGALAYGAAAFLAALCLGLWAIICAQLRPDARSARSLAFVALAVGFAERVVADFGDGWWADALQWLTPFGWKAVVAPYTDDRFWALLPMAGLCALFAAVGVGLSRRRELRGSVLGDVAGRARAIRVATPERWAWLSARGSLIGWTVAVLGTAALFGSMADGLVTTIASDPATGDLLRDIGRAPVDPVATYFEFLGSFVAVLVMICGTLLTLRWRGEESSGRLVQELATGVRRWRSLLARVFVAAIGSMALLALAGLVMGLIGRAQLAEGEPMAYALSATLGETPGILAAVAGAALLTAVAPRWTGLIWAVVAWSGFTVFFGALVDLPQWALDLSLLGHPPAGSPGGTPDWAGWVDSLTLGLTGAAVVGVGVAALSIGRRDLRLG</sequence>
<evidence type="ECO:0008006" key="4">
    <source>
        <dbReference type="Google" id="ProtNLM"/>
    </source>
</evidence>
<feature type="transmembrane region" description="Helical" evidence="1">
    <location>
        <begin position="192"/>
        <end position="215"/>
    </location>
</feature>
<feature type="transmembrane region" description="Helical" evidence="1">
    <location>
        <begin position="428"/>
        <end position="454"/>
    </location>
</feature>